<gene>
    <name evidence="2" type="ORF">FRZ44_38970</name>
</gene>
<dbReference type="AlphaFoldDB" id="A0A5J6MRC1"/>
<proteinExistence type="predicted"/>
<reference evidence="2 3" key="1">
    <citation type="submission" date="2019-08" db="EMBL/GenBank/DDBJ databases">
        <title>Hyperibacter terrae gen. nov., sp. nov. and Hyperibacter viscosus sp. nov., two new members in the family Rhodospirillaceae isolated from the rhizosphere of Hypericum perforatum.</title>
        <authorList>
            <person name="Noviana Z."/>
        </authorList>
    </citation>
    <scope>NUCLEOTIDE SEQUENCE [LARGE SCALE GENOMIC DNA]</scope>
    <source>
        <strain evidence="2 3">R5913</strain>
    </source>
</reference>
<dbReference type="KEGG" id="htq:FRZ44_38970"/>
<dbReference type="OrthoDB" id="9956106at2"/>
<feature type="region of interest" description="Disordered" evidence="1">
    <location>
        <begin position="75"/>
        <end position="100"/>
    </location>
</feature>
<evidence type="ECO:0000313" key="3">
    <source>
        <dbReference type="Proteomes" id="UP000326202"/>
    </source>
</evidence>
<dbReference type="EMBL" id="CP042906">
    <property type="protein sequence ID" value="QEX18590.1"/>
    <property type="molecule type" value="Genomic_DNA"/>
</dbReference>
<evidence type="ECO:0000313" key="2">
    <source>
        <dbReference type="EMBL" id="QEX18590.1"/>
    </source>
</evidence>
<name>A0A5J6MRC1_9PROT</name>
<accession>A0A5J6MRC1</accession>
<dbReference type="RefSeq" id="WP_151178733.1">
    <property type="nucleotide sequence ID" value="NZ_CP042906.1"/>
</dbReference>
<sequence>MLQKVTLGYFERDEAGRMLSRSRAVIVEAPSGDEAAALALAEHGPELERLAGYDPGQVSARVAVLGVDTAAADVAHSSQDAGTPEASAPKPDAKKNKRPR</sequence>
<dbReference type="Proteomes" id="UP000326202">
    <property type="component" value="Chromosome"/>
</dbReference>
<keyword evidence="3" id="KW-1185">Reference proteome</keyword>
<organism evidence="2 3">
    <name type="scientific">Hypericibacter terrae</name>
    <dbReference type="NCBI Taxonomy" id="2602015"/>
    <lineage>
        <taxon>Bacteria</taxon>
        <taxon>Pseudomonadati</taxon>
        <taxon>Pseudomonadota</taxon>
        <taxon>Alphaproteobacteria</taxon>
        <taxon>Rhodospirillales</taxon>
        <taxon>Dongiaceae</taxon>
        <taxon>Hypericibacter</taxon>
    </lineage>
</organism>
<protein>
    <submittedName>
        <fullName evidence="2">Uncharacterized protein</fullName>
    </submittedName>
</protein>
<evidence type="ECO:0000256" key="1">
    <source>
        <dbReference type="SAM" id="MobiDB-lite"/>
    </source>
</evidence>